<reference evidence="2 3" key="1">
    <citation type="submission" date="2020-02" db="EMBL/GenBank/DDBJ databases">
        <authorList>
            <person name="Chaudhuri R."/>
        </authorList>
    </citation>
    <scope>NUCLEOTIDE SEQUENCE [LARGE SCALE GENOMIC DNA]</scope>
    <source>
        <strain evidence="2">SFB21</strain>
    </source>
</reference>
<feature type="transmembrane region" description="Helical" evidence="1">
    <location>
        <begin position="102"/>
        <end position="126"/>
    </location>
</feature>
<dbReference type="AlphaFoldDB" id="A0A811GBD0"/>
<dbReference type="RefSeq" id="WP_174559163.1">
    <property type="nucleotide sequence ID" value="NZ_CADDTS010000023.1"/>
</dbReference>
<keyword evidence="1" id="KW-0472">Membrane</keyword>
<sequence length="185" mass="21526">MKKNSAFLYTLEVTAPFYYFYLVPVAIALVIVSFDFSFQGLFPTTIASSLSSQHKFLNDFFALCNFFVIGLILVNYFRYPLRPTHIRQIRQHYATLKPQQRAIFGGLSVVFFCFILGFINLTWFLIDDEALPSYKEWRKGDTVTYLRSFAHPYISAFAISFQYVLIVFLALMLINILNTQKCRPC</sequence>
<feature type="transmembrane region" description="Helical" evidence="1">
    <location>
        <begin position="153"/>
        <end position="177"/>
    </location>
</feature>
<comment type="caution">
    <text evidence="2">The sequence shown here is derived from an EMBL/GenBank/DDBJ whole genome shotgun (WGS) entry which is preliminary data.</text>
</comment>
<dbReference type="Proteomes" id="UP000489961">
    <property type="component" value="Unassembled WGS sequence"/>
</dbReference>
<feature type="transmembrane region" description="Helical" evidence="1">
    <location>
        <begin position="60"/>
        <end position="81"/>
    </location>
</feature>
<evidence type="ECO:0000313" key="3">
    <source>
        <dbReference type="Proteomes" id="UP000489961"/>
    </source>
</evidence>
<organism evidence="2 3">
    <name type="scientific">Acinetobacter bouvetii</name>
    <dbReference type="NCBI Taxonomy" id="202951"/>
    <lineage>
        <taxon>Bacteria</taxon>
        <taxon>Pseudomonadati</taxon>
        <taxon>Pseudomonadota</taxon>
        <taxon>Gammaproteobacteria</taxon>
        <taxon>Moraxellales</taxon>
        <taxon>Moraxellaceae</taxon>
        <taxon>Acinetobacter</taxon>
    </lineage>
</organism>
<evidence type="ECO:0000256" key="1">
    <source>
        <dbReference type="SAM" id="Phobius"/>
    </source>
</evidence>
<evidence type="ECO:0000313" key="2">
    <source>
        <dbReference type="EMBL" id="CAB1213167.1"/>
    </source>
</evidence>
<dbReference type="EMBL" id="CADDTS010000023">
    <property type="protein sequence ID" value="CAB1213167.1"/>
    <property type="molecule type" value="Genomic_DNA"/>
</dbReference>
<accession>A0A811GBD0</accession>
<keyword evidence="1" id="KW-1133">Transmembrane helix</keyword>
<gene>
    <name evidence="2" type="ORF">SFB21_1228</name>
</gene>
<feature type="transmembrane region" description="Helical" evidence="1">
    <location>
        <begin position="20"/>
        <end position="40"/>
    </location>
</feature>
<proteinExistence type="predicted"/>
<protein>
    <submittedName>
        <fullName evidence="2">Uncharacterized protein</fullName>
    </submittedName>
</protein>
<name>A0A811GBD0_9GAMM</name>
<keyword evidence="1" id="KW-0812">Transmembrane</keyword>